<reference evidence="2 3" key="1">
    <citation type="submission" date="2018-08" db="EMBL/GenBank/DDBJ databases">
        <title>Sequencing the genomes of 1000 actinobacteria strains.</title>
        <authorList>
            <person name="Klenk H.-P."/>
        </authorList>
    </citation>
    <scope>NUCLEOTIDE SEQUENCE [LARGE SCALE GENOMIC DNA]</scope>
    <source>
        <strain evidence="2 3">DSM 44099</strain>
    </source>
</reference>
<accession>A0A3D9ZX38</accession>
<evidence type="ECO:0000313" key="2">
    <source>
        <dbReference type="EMBL" id="REG01758.1"/>
    </source>
</evidence>
<name>A0A3D9ZX38_9ACTN</name>
<dbReference type="RefSeq" id="WP_116074235.1">
    <property type="nucleotide sequence ID" value="NZ_BONB01000021.1"/>
</dbReference>
<dbReference type="OrthoDB" id="9837227at2"/>
<comment type="caution">
    <text evidence="2">The sequence shown here is derived from an EMBL/GenBank/DDBJ whole genome shotgun (WGS) entry which is preliminary data.</text>
</comment>
<dbReference type="Proteomes" id="UP000256913">
    <property type="component" value="Unassembled WGS sequence"/>
</dbReference>
<evidence type="ECO:0000256" key="1">
    <source>
        <dbReference type="SAM" id="Phobius"/>
    </source>
</evidence>
<dbReference type="AlphaFoldDB" id="A0A3D9ZX38"/>
<keyword evidence="1" id="KW-1133">Transmembrane helix</keyword>
<organism evidence="2 3">
    <name type="scientific">Asanoa ferruginea</name>
    <dbReference type="NCBI Taxonomy" id="53367"/>
    <lineage>
        <taxon>Bacteria</taxon>
        <taxon>Bacillati</taxon>
        <taxon>Actinomycetota</taxon>
        <taxon>Actinomycetes</taxon>
        <taxon>Micromonosporales</taxon>
        <taxon>Micromonosporaceae</taxon>
        <taxon>Asanoa</taxon>
    </lineage>
</organism>
<sequence>MPETFRDEDLTDDEIHAAFGELRQSILADLRPRGAATARRALRRRRQVAMVVTAASLVGLTVGAAAIVGAKAPVPAIQQSGEATPQPTDSPLRKDMPNNAWVVGAAASADMPFKMATAVERAGTYRFGVTCRGTGTGELRLDVSPGTYTKPDGTDAAGKVACGVPPITSTVDLKVPAGKQTVNVYVAWDAGTVMRNDVNGDAWLITNDIIDE</sequence>
<evidence type="ECO:0000313" key="3">
    <source>
        <dbReference type="Proteomes" id="UP000256913"/>
    </source>
</evidence>
<keyword evidence="3" id="KW-1185">Reference proteome</keyword>
<keyword evidence="1" id="KW-0472">Membrane</keyword>
<proteinExistence type="predicted"/>
<gene>
    <name evidence="2" type="ORF">DFJ67_7845</name>
</gene>
<dbReference type="EMBL" id="QUMQ01000001">
    <property type="protein sequence ID" value="REG01758.1"/>
    <property type="molecule type" value="Genomic_DNA"/>
</dbReference>
<protein>
    <submittedName>
        <fullName evidence="2">Uncharacterized protein</fullName>
    </submittedName>
</protein>
<keyword evidence="1" id="KW-0812">Transmembrane</keyword>
<feature type="transmembrane region" description="Helical" evidence="1">
    <location>
        <begin position="48"/>
        <end position="70"/>
    </location>
</feature>